<keyword evidence="3" id="KW-0167">Capsid protein</keyword>
<keyword evidence="4" id="KW-1185">Reference proteome</keyword>
<feature type="domain" description="Spore coat protein U/FanG" evidence="2">
    <location>
        <begin position="199"/>
        <end position="332"/>
    </location>
</feature>
<feature type="domain" description="Spore coat protein U/FanG" evidence="2">
    <location>
        <begin position="35"/>
        <end position="174"/>
    </location>
</feature>
<protein>
    <submittedName>
        <fullName evidence="3">Spore coat protein U domain-containing protein</fullName>
    </submittedName>
</protein>
<proteinExistence type="predicted"/>
<dbReference type="InterPro" id="IPR053167">
    <property type="entry name" value="Spore_coat_component"/>
</dbReference>
<dbReference type="InterPro" id="IPR007893">
    <property type="entry name" value="Spore_coat_U/FanG"/>
</dbReference>
<dbReference type="Pfam" id="PF05229">
    <property type="entry name" value="SCPU"/>
    <property type="match status" value="2"/>
</dbReference>
<keyword evidence="3" id="KW-0946">Virion</keyword>
<sequence>MPRRRRRSRRRRVVRPAGACDMSLILRLAALVLAMVAAAPADAACTIGSGNAAFGTGSSYAVRQNGIAATSTGAGLRCNGSIITLLGGNSARATMTSANGFQLKQGSDSIAYTVSADPNGAYPFTQGGTIDYFNPQLLSLLTILNGSSFAPQIHARLAGGANVAAGTYTDTLTVQWAYTICYGVNLSGICILGESGTGTSTIQVAITVTKDCRIDAPALSFGTAALVSQFAEVTQTLRADCTKDTAFTVSLSAGGNRSARPWRAMRDAGGNTLRYNLYRADGSTIWDESNPLTSTTPGTGALTPAIPFTYRARIDSSQATPAAGAYSDIVSVLVSF</sequence>
<dbReference type="EMBL" id="SWKR01000001">
    <property type="protein sequence ID" value="TKD53328.1"/>
    <property type="molecule type" value="Genomic_DNA"/>
</dbReference>
<dbReference type="AlphaFoldDB" id="A0A4V6WRH9"/>
<feature type="signal peptide" evidence="1">
    <location>
        <begin position="1"/>
        <end position="43"/>
    </location>
</feature>
<keyword evidence="1" id="KW-0732">Signal</keyword>
<name>A0A4V6WRH9_9SPHN</name>
<reference evidence="3 4" key="1">
    <citation type="submission" date="2019-04" db="EMBL/GenBank/DDBJ databases">
        <authorList>
            <person name="Yang Y."/>
            <person name="Wei D."/>
        </authorList>
    </citation>
    <scope>NUCLEOTIDE SEQUENCE [LARGE SCALE GENOMIC DNA]</scope>
    <source>
        <strain evidence="3 4">L-1-4w-11</strain>
    </source>
</reference>
<dbReference type="PANTHER" id="PTHR37089">
    <property type="entry name" value="PROTEIN U-RELATED"/>
    <property type="match status" value="1"/>
</dbReference>
<evidence type="ECO:0000313" key="3">
    <source>
        <dbReference type="EMBL" id="TKD53328.1"/>
    </source>
</evidence>
<dbReference type="PANTHER" id="PTHR37089:SF1">
    <property type="entry name" value="MEMBRANE PROTEIN"/>
    <property type="match status" value="1"/>
</dbReference>
<evidence type="ECO:0000313" key="4">
    <source>
        <dbReference type="Proteomes" id="UP000309138"/>
    </source>
</evidence>
<dbReference type="OrthoDB" id="8901110at2"/>
<dbReference type="Proteomes" id="UP000309138">
    <property type="component" value="Unassembled WGS sequence"/>
</dbReference>
<comment type="caution">
    <text evidence="3">The sequence shown here is derived from an EMBL/GenBank/DDBJ whole genome shotgun (WGS) entry which is preliminary data.</text>
</comment>
<accession>A0A4V6WRH9</accession>
<feature type="chain" id="PRO_5020421321" evidence="1">
    <location>
        <begin position="44"/>
        <end position="336"/>
    </location>
</feature>
<evidence type="ECO:0000259" key="2">
    <source>
        <dbReference type="Pfam" id="PF05229"/>
    </source>
</evidence>
<dbReference type="SMART" id="SM00972">
    <property type="entry name" value="SCPU"/>
    <property type="match status" value="2"/>
</dbReference>
<organism evidence="3 4">
    <name type="scientific">Sphingomonas baiyangensis</name>
    <dbReference type="NCBI Taxonomy" id="2572576"/>
    <lineage>
        <taxon>Bacteria</taxon>
        <taxon>Pseudomonadati</taxon>
        <taxon>Pseudomonadota</taxon>
        <taxon>Alphaproteobacteria</taxon>
        <taxon>Sphingomonadales</taxon>
        <taxon>Sphingomonadaceae</taxon>
        <taxon>Sphingomonas</taxon>
    </lineage>
</organism>
<evidence type="ECO:0000256" key="1">
    <source>
        <dbReference type="SAM" id="SignalP"/>
    </source>
</evidence>
<gene>
    <name evidence="3" type="ORF">FBR43_03125</name>
</gene>